<dbReference type="Proteomes" id="UP001165083">
    <property type="component" value="Unassembled WGS sequence"/>
</dbReference>
<evidence type="ECO:0000256" key="1">
    <source>
        <dbReference type="SAM" id="MobiDB-lite"/>
    </source>
</evidence>
<accession>A0A9W7CQD5</accession>
<proteinExistence type="predicted"/>
<keyword evidence="3" id="KW-1185">Reference proteome</keyword>
<gene>
    <name evidence="2" type="ORF">Plil01_001534700</name>
</gene>
<evidence type="ECO:0000313" key="2">
    <source>
        <dbReference type="EMBL" id="GMF36254.1"/>
    </source>
</evidence>
<reference evidence="2" key="1">
    <citation type="submission" date="2023-04" db="EMBL/GenBank/DDBJ databases">
        <title>Phytophthora lilii NBRC 32176.</title>
        <authorList>
            <person name="Ichikawa N."/>
            <person name="Sato H."/>
            <person name="Tonouchi N."/>
        </authorList>
    </citation>
    <scope>NUCLEOTIDE SEQUENCE</scope>
    <source>
        <strain evidence="2">NBRC 32176</strain>
    </source>
</reference>
<name>A0A9W7CQD5_9STRA</name>
<feature type="compositionally biased region" description="Low complexity" evidence="1">
    <location>
        <begin position="87"/>
        <end position="103"/>
    </location>
</feature>
<feature type="region of interest" description="Disordered" evidence="1">
    <location>
        <begin position="82"/>
        <end position="111"/>
    </location>
</feature>
<organism evidence="2 3">
    <name type="scientific">Phytophthora lilii</name>
    <dbReference type="NCBI Taxonomy" id="2077276"/>
    <lineage>
        <taxon>Eukaryota</taxon>
        <taxon>Sar</taxon>
        <taxon>Stramenopiles</taxon>
        <taxon>Oomycota</taxon>
        <taxon>Peronosporomycetes</taxon>
        <taxon>Peronosporales</taxon>
        <taxon>Peronosporaceae</taxon>
        <taxon>Phytophthora</taxon>
    </lineage>
</organism>
<dbReference type="EMBL" id="BSXW01001375">
    <property type="protein sequence ID" value="GMF36254.1"/>
    <property type="molecule type" value="Genomic_DNA"/>
</dbReference>
<protein>
    <submittedName>
        <fullName evidence="2">Unnamed protein product</fullName>
    </submittedName>
</protein>
<comment type="caution">
    <text evidence="2">The sequence shown here is derived from an EMBL/GenBank/DDBJ whole genome shotgun (WGS) entry which is preliminary data.</text>
</comment>
<evidence type="ECO:0000313" key="3">
    <source>
        <dbReference type="Proteomes" id="UP001165083"/>
    </source>
</evidence>
<sequence length="111" mass="11813">MQGQPELVDDRGLGVAHEEQVSVAQPELQDAEHVGDDLVILLEHSLHGGRAAAEVDHQLVEEDLGAATRVVVVPVRVLMNLPTAPMSVTSSPKTKPTSTHSSSDLQVLRAP</sequence>
<dbReference type="AlphaFoldDB" id="A0A9W7CQD5"/>